<evidence type="ECO:0000313" key="12">
    <source>
        <dbReference type="Proteomes" id="UP000317638"/>
    </source>
</evidence>
<organism evidence="11 12">
    <name type="scientific">Tessaracoccus rhinocerotis</name>
    <dbReference type="NCBI Taxonomy" id="1689449"/>
    <lineage>
        <taxon>Bacteria</taxon>
        <taxon>Bacillati</taxon>
        <taxon>Actinomycetota</taxon>
        <taxon>Actinomycetes</taxon>
        <taxon>Propionibacteriales</taxon>
        <taxon>Propionibacteriaceae</taxon>
        <taxon>Tessaracoccus</taxon>
    </lineage>
</organism>
<dbReference type="HAMAP" id="MF_00260">
    <property type="entry name" value="Porphobil_deam"/>
    <property type="match status" value="1"/>
</dbReference>
<proteinExistence type="inferred from homology"/>
<comment type="caution">
    <text evidence="11">The sequence shown here is derived from an EMBL/GenBank/DDBJ whole genome shotgun (WGS) entry which is preliminary data.</text>
</comment>
<comment type="subunit">
    <text evidence="3 7">Monomer.</text>
</comment>
<dbReference type="GO" id="GO:0006782">
    <property type="term" value="P:protoporphyrinogen IX biosynthetic process"/>
    <property type="evidence" value="ECO:0007669"/>
    <property type="project" value="UniProtKB-UniRule"/>
</dbReference>
<evidence type="ECO:0000256" key="2">
    <source>
        <dbReference type="ARBA" id="ARBA00005638"/>
    </source>
</evidence>
<dbReference type="Proteomes" id="UP000317638">
    <property type="component" value="Unassembled WGS sequence"/>
</dbReference>
<dbReference type="InterPro" id="IPR022418">
    <property type="entry name" value="Porphobilinogen_deaminase_C"/>
</dbReference>
<dbReference type="SUPFAM" id="SSF53850">
    <property type="entry name" value="Periplasmic binding protein-like II"/>
    <property type="match status" value="1"/>
</dbReference>
<evidence type="ECO:0000259" key="8">
    <source>
        <dbReference type="Pfam" id="PF01379"/>
    </source>
</evidence>
<dbReference type="Pfam" id="PF02602">
    <property type="entry name" value="HEM4"/>
    <property type="match status" value="1"/>
</dbReference>
<dbReference type="InterPro" id="IPR036803">
    <property type="entry name" value="Porphobilinogen_deaminase_C_sf"/>
</dbReference>
<dbReference type="SUPFAM" id="SSF54782">
    <property type="entry name" value="Porphobilinogen deaminase (hydroxymethylbilane synthase), C-terminal domain"/>
    <property type="match status" value="1"/>
</dbReference>
<evidence type="ECO:0000256" key="7">
    <source>
        <dbReference type="HAMAP-Rule" id="MF_00260"/>
    </source>
</evidence>
<dbReference type="Gene3D" id="3.30.160.40">
    <property type="entry name" value="Porphobilinogen deaminase, C-terminal domain"/>
    <property type="match status" value="1"/>
</dbReference>
<dbReference type="AlphaFoldDB" id="A0A553K4F4"/>
<dbReference type="GO" id="GO:0005737">
    <property type="term" value="C:cytoplasm"/>
    <property type="evidence" value="ECO:0007669"/>
    <property type="project" value="UniProtKB-UniRule"/>
</dbReference>
<dbReference type="PROSITE" id="PS00533">
    <property type="entry name" value="PORPHOBILINOGEN_DEAM"/>
    <property type="match status" value="1"/>
</dbReference>
<dbReference type="InterPro" id="IPR003754">
    <property type="entry name" value="4pyrrol_synth_uPrphyn_synth"/>
</dbReference>
<feature type="domain" description="Tetrapyrrole biosynthesis uroporphyrinogen III synthase" evidence="9">
    <location>
        <begin position="333"/>
        <end position="538"/>
    </location>
</feature>
<comment type="catalytic activity">
    <reaction evidence="6 7">
        <text>4 porphobilinogen + H2O = hydroxymethylbilane + 4 NH4(+)</text>
        <dbReference type="Rhea" id="RHEA:13185"/>
        <dbReference type="ChEBI" id="CHEBI:15377"/>
        <dbReference type="ChEBI" id="CHEBI:28938"/>
        <dbReference type="ChEBI" id="CHEBI:57845"/>
        <dbReference type="ChEBI" id="CHEBI:58126"/>
        <dbReference type="EC" id="2.5.1.61"/>
    </reaction>
</comment>
<sequence>MRLRLGTRGSDLAVTQSNTVAEALRAAGHEVDIVIVRTRGDKERGSLTALAGLGVFAAELRTALLEGECDLAVHSYKDLPVAGVPGLVVAAVPEREDPRDALCARDGLALAELSTGSRIGTGSPRRVAQLRALRPDCEFVDIRGNVGTRLARVAPGDLDAVVLATAGLNRLGLAGAITEHLEILPAPGQGALAVECRSDDDATREALAVLEHPATRAAADAERAVLAELGGGCAAPIGARAEADGGILVLQAGVFAADGVSSVTEHATFEAADAVGAGRGLARRLLEDGAAAITRLDESRESRLAEFHDDASLWGVEPLDGLTVLVPRPSGPLSEALQDAGATVWCEPVQRIVALSTRLDALPAADWVAITSASTVGVLRDLGWRIPEGTRIAAVGPATARALEDDGYRVDLVPGANSSAEDLLAAWPEGTGSVLVPGSARSRPVLTVGLRERGWEARALPIYTTEPVEHTGSLVLAWNRREIDAVLVTSGSVAEVIDSSLGWPEDIMVVALGRPSGQVLERLGVPAAVAETQDAAGVLAAFKHLLATRRHEGEK</sequence>
<keyword evidence="4 7" id="KW-0808">Transferase</keyword>
<evidence type="ECO:0000256" key="5">
    <source>
        <dbReference type="ARBA" id="ARBA00023244"/>
    </source>
</evidence>
<dbReference type="Pfam" id="PF03900">
    <property type="entry name" value="Porphobil_deamC"/>
    <property type="match status" value="1"/>
</dbReference>
<evidence type="ECO:0000313" key="11">
    <source>
        <dbReference type="EMBL" id="TRY19571.1"/>
    </source>
</evidence>
<keyword evidence="5 7" id="KW-0627">Porphyrin biosynthesis</keyword>
<dbReference type="EMBL" id="VKKG01000001">
    <property type="protein sequence ID" value="TRY19571.1"/>
    <property type="molecule type" value="Genomic_DNA"/>
</dbReference>
<comment type="miscellaneous">
    <text evidence="7">The porphobilinogen subunits are added to the dipyrromethane group.</text>
</comment>
<gene>
    <name evidence="7 11" type="primary">hemC</name>
    <name evidence="11" type="ORF">FOJ82_01325</name>
</gene>
<dbReference type="InterPro" id="IPR022417">
    <property type="entry name" value="Porphobilin_deaminase_N"/>
</dbReference>
<evidence type="ECO:0000256" key="6">
    <source>
        <dbReference type="ARBA" id="ARBA00048169"/>
    </source>
</evidence>
<dbReference type="InterPro" id="IPR000860">
    <property type="entry name" value="HemC"/>
</dbReference>
<feature type="domain" description="Porphobilinogen deaminase C-terminal" evidence="10">
    <location>
        <begin position="219"/>
        <end position="286"/>
    </location>
</feature>
<dbReference type="InterPro" id="IPR036108">
    <property type="entry name" value="4pyrrol_syn_uPrphyn_synt_sf"/>
</dbReference>
<dbReference type="PANTHER" id="PTHR11557:SF0">
    <property type="entry name" value="PORPHOBILINOGEN DEAMINASE"/>
    <property type="match status" value="1"/>
</dbReference>
<dbReference type="GO" id="GO:0004852">
    <property type="term" value="F:uroporphyrinogen-III synthase activity"/>
    <property type="evidence" value="ECO:0007669"/>
    <property type="project" value="InterPro"/>
</dbReference>
<dbReference type="CDD" id="cd06578">
    <property type="entry name" value="HemD"/>
    <property type="match status" value="1"/>
</dbReference>
<dbReference type="NCBIfam" id="TIGR00212">
    <property type="entry name" value="hemC"/>
    <property type="match status" value="1"/>
</dbReference>
<evidence type="ECO:0000259" key="9">
    <source>
        <dbReference type="Pfam" id="PF02602"/>
    </source>
</evidence>
<dbReference type="PRINTS" id="PR00151">
    <property type="entry name" value="PORPHBDMNASE"/>
</dbReference>
<feature type="domain" description="Porphobilinogen deaminase N-terminal" evidence="8">
    <location>
        <begin position="3"/>
        <end position="204"/>
    </location>
</feature>
<dbReference type="OrthoDB" id="9810298at2"/>
<reference evidence="11 12" key="1">
    <citation type="submission" date="2019-07" db="EMBL/GenBank/DDBJ databases">
        <authorList>
            <person name="Zhou L.-Y."/>
        </authorList>
    </citation>
    <scope>NUCLEOTIDE SEQUENCE [LARGE SCALE GENOMIC DNA]</scope>
    <source>
        <strain evidence="11 12">YIM 101269</strain>
    </source>
</reference>
<comment type="cofactor">
    <cofactor evidence="7">
        <name>dipyrromethane</name>
        <dbReference type="ChEBI" id="CHEBI:60342"/>
    </cofactor>
    <text evidence="7">Binds 1 dipyrromethane group covalently.</text>
</comment>
<dbReference type="InterPro" id="IPR022419">
    <property type="entry name" value="Porphobilin_deaminase_cofac_BS"/>
</dbReference>
<dbReference type="SUPFAM" id="SSF69618">
    <property type="entry name" value="HemD-like"/>
    <property type="match status" value="1"/>
</dbReference>
<accession>A0A553K4F4</accession>
<dbReference type="Gene3D" id="3.40.190.10">
    <property type="entry name" value="Periplasmic binding protein-like II"/>
    <property type="match status" value="2"/>
</dbReference>
<dbReference type="PANTHER" id="PTHR11557">
    <property type="entry name" value="PORPHOBILINOGEN DEAMINASE"/>
    <property type="match status" value="1"/>
</dbReference>
<protein>
    <recommendedName>
        <fullName evidence="7">Porphobilinogen deaminase</fullName>
        <shortName evidence="7">PBG</shortName>
        <ecNumber evidence="7">2.5.1.61</ecNumber>
    </recommendedName>
    <alternativeName>
        <fullName evidence="7">Hydroxymethylbilane synthase</fullName>
        <shortName evidence="7">HMBS</shortName>
    </alternativeName>
    <alternativeName>
        <fullName evidence="7">Pre-uroporphyrinogen synthase</fullName>
    </alternativeName>
</protein>
<dbReference type="Pfam" id="PF01379">
    <property type="entry name" value="Porphobil_deam"/>
    <property type="match status" value="1"/>
</dbReference>
<dbReference type="EC" id="2.5.1.61" evidence="7"/>
<comment type="similarity">
    <text evidence="2 7">Belongs to the HMBS family.</text>
</comment>
<comment type="function">
    <text evidence="1 7">Tetrapolymerization of the monopyrrole PBG into the hydroxymethylbilane pre-uroporphyrinogen in several discrete steps.</text>
</comment>
<keyword evidence="12" id="KW-1185">Reference proteome</keyword>
<dbReference type="GO" id="GO:0004418">
    <property type="term" value="F:hydroxymethylbilane synthase activity"/>
    <property type="evidence" value="ECO:0007669"/>
    <property type="project" value="UniProtKB-UniRule"/>
</dbReference>
<dbReference type="Gene3D" id="3.40.50.10090">
    <property type="match status" value="2"/>
</dbReference>
<name>A0A553K4F4_9ACTN</name>
<evidence type="ECO:0000256" key="4">
    <source>
        <dbReference type="ARBA" id="ARBA00022679"/>
    </source>
</evidence>
<evidence type="ECO:0000259" key="10">
    <source>
        <dbReference type="Pfam" id="PF03900"/>
    </source>
</evidence>
<dbReference type="FunFam" id="3.40.190.10:FF:000005">
    <property type="entry name" value="Porphobilinogen deaminase"/>
    <property type="match status" value="1"/>
</dbReference>
<feature type="modified residue" description="S-(dipyrrolylmethanemethyl)cysteine" evidence="7">
    <location>
        <position position="233"/>
    </location>
</feature>
<evidence type="ECO:0000256" key="3">
    <source>
        <dbReference type="ARBA" id="ARBA00011245"/>
    </source>
</evidence>
<evidence type="ECO:0000256" key="1">
    <source>
        <dbReference type="ARBA" id="ARBA00002869"/>
    </source>
</evidence>